<evidence type="ECO:0000256" key="1">
    <source>
        <dbReference type="ARBA" id="ARBA00022741"/>
    </source>
</evidence>
<dbReference type="InterPro" id="IPR027417">
    <property type="entry name" value="P-loop_NTPase"/>
</dbReference>
<dbReference type="InterPro" id="IPR058031">
    <property type="entry name" value="AAA_lid_NorR"/>
</dbReference>
<dbReference type="Proteomes" id="UP001248581">
    <property type="component" value="Chromosome"/>
</dbReference>
<keyword evidence="5" id="KW-1185">Reference proteome</keyword>
<dbReference type="SUPFAM" id="SSF52540">
    <property type="entry name" value="P-loop containing nucleoside triphosphate hydrolases"/>
    <property type="match status" value="1"/>
</dbReference>
<dbReference type="Gene3D" id="1.10.8.60">
    <property type="match status" value="1"/>
</dbReference>
<feature type="domain" description="Sigma-54 factor interaction" evidence="3">
    <location>
        <begin position="157"/>
        <end position="420"/>
    </location>
</feature>
<dbReference type="Pfam" id="PF00158">
    <property type="entry name" value="Sigma54_activat"/>
    <property type="match status" value="1"/>
</dbReference>
<dbReference type="EMBL" id="CP134146">
    <property type="protein sequence ID" value="WNC67519.1"/>
    <property type="molecule type" value="Genomic_DNA"/>
</dbReference>
<dbReference type="PANTHER" id="PTHR32071:SF122">
    <property type="entry name" value="SIGMA FACTOR"/>
    <property type="match status" value="1"/>
</dbReference>
<organism evidence="4 5">
    <name type="scientific">Thalassotalea nanhaiensis</name>
    <dbReference type="NCBI Taxonomy" id="3065648"/>
    <lineage>
        <taxon>Bacteria</taxon>
        <taxon>Pseudomonadati</taxon>
        <taxon>Pseudomonadota</taxon>
        <taxon>Gammaproteobacteria</taxon>
        <taxon>Alteromonadales</taxon>
        <taxon>Colwelliaceae</taxon>
        <taxon>Thalassotalea</taxon>
    </lineage>
</organism>
<evidence type="ECO:0000256" key="2">
    <source>
        <dbReference type="ARBA" id="ARBA00022840"/>
    </source>
</evidence>
<sequence length="490" mass="56783">MQNLTAVEYTFFSKFIRAVLSNPFTDERKILSDLISKNYFPEKDSKVHFFKKLQPLLNENIDKLDKRGFKQLSDFSGMESRLIYFSYIVAIYLNFVDDFDEFINHQSNNKNASLAFPKGQEILVQLEQRGFSAKESLRLLELYYQFRRAYLFLNNGLVGQSQSMAKLRVELWNNLFTFDVPNYHQSLWNQMEDFSLFILGETGTGKGAAARAIGLSGHILYDKNTGCFRDNFQDIYVEANLSQYSENLIESELFGHKKGAFTGAFEQYQGLFNQCKLNGSLFLDEIGDISENIQIKLLKVLQERVFTPVGSHKSEAFHGRIIAAANQPLQELRQNNKLRDDFYYRLCSDIIEIPTLRQRLSESSDELVILTRELVKRICHQEDENIVSLVIESLNKHVSKDYHWPGNVRELEQAIRRIILRGSYHGDTLRIQGNNSVDNIMQLMADSNIDVKELTIRYCQSLYEQLNTYEAVALKTNLDRRTVKKHVTGE</sequence>
<reference evidence="5" key="1">
    <citation type="submission" date="2023-09" db="EMBL/GenBank/DDBJ databases">
        <authorList>
            <person name="Li S."/>
            <person name="Li X."/>
            <person name="Zhang C."/>
            <person name="Zhao Z."/>
        </authorList>
    </citation>
    <scope>NUCLEOTIDE SEQUENCE [LARGE SCALE GENOMIC DNA]</scope>
    <source>
        <strain evidence="5">SQ345</strain>
    </source>
</reference>
<evidence type="ECO:0000259" key="3">
    <source>
        <dbReference type="PROSITE" id="PS50045"/>
    </source>
</evidence>
<name>A0ABY9TI92_9GAMM</name>
<keyword evidence="1" id="KW-0547">Nucleotide-binding</keyword>
<dbReference type="CDD" id="cd00009">
    <property type="entry name" value="AAA"/>
    <property type="match status" value="1"/>
</dbReference>
<dbReference type="RefSeq" id="WP_348386678.1">
    <property type="nucleotide sequence ID" value="NZ_CP134146.1"/>
</dbReference>
<dbReference type="PROSITE" id="PS50045">
    <property type="entry name" value="SIGMA54_INTERACT_4"/>
    <property type="match status" value="1"/>
</dbReference>
<keyword evidence="2" id="KW-0067">ATP-binding</keyword>
<accession>A0ABY9TI92</accession>
<dbReference type="PANTHER" id="PTHR32071">
    <property type="entry name" value="TRANSCRIPTIONAL REGULATORY PROTEIN"/>
    <property type="match status" value="1"/>
</dbReference>
<dbReference type="Gene3D" id="3.40.50.300">
    <property type="entry name" value="P-loop containing nucleotide triphosphate hydrolases"/>
    <property type="match status" value="1"/>
</dbReference>
<proteinExistence type="predicted"/>
<evidence type="ECO:0000313" key="5">
    <source>
        <dbReference type="Proteomes" id="UP001248581"/>
    </source>
</evidence>
<protein>
    <submittedName>
        <fullName evidence="4">Sigma 54-interacting transcriptional regulator</fullName>
    </submittedName>
</protein>
<gene>
    <name evidence="4" type="ORF">RI845_13455</name>
</gene>
<dbReference type="InterPro" id="IPR002078">
    <property type="entry name" value="Sigma_54_int"/>
</dbReference>
<dbReference type="Pfam" id="PF25601">
    <property type="entry name" value="AAA_lid_14"/>
    <property type="match status" value="1"/>
</dbReference>
<evidence type="ECO:0000313" key="4">
    <source>
        <dbReference type="EMBL" id="WNC67519.1"/>
    </source>
</evidence>